<dbReference type="Proteomes" id="UP000580861">
    <property type="component" value="Unassembled WGS sequence"/>
</dbReference>
<gene>
    <name evidence="1" type="ORF">HDA45_001148</name>
</gene>
<accession>A0A841AWN0</accession>
<dbReference type="RefSeq" id="WP_184892531.1">
    <property type="nucleotide sequence ID" value="NZ_JACHMX010000001.1"/>
</dbReference>
<dbReference type="EMBL" id="JACHMX010000001">
    <property type="protein sequence ID" value="MBB5851061.1"/>
    <property type="molecule type" value="Genomic_DNA"/>
</dbReference>
<evidence type="ECO:0000313" key="2">
    <source>
        <dbReference type="Proteomes" id="UP000580861"/>
    </source>
</evidence>
<keyword evidence="2" id="KW-1185">Reference proteome</keyword>
<sequence length="74" mass="8168">MTLDPLISVSSTGRFRRFRFSYEIDEDTADSPPGDALADLLGDAAVDTRINFGNFRNIARSISVKSSHNTSTSW</sequence>
<comment type="caution">
    <text evidence="1">The sequence shown here is derived from an EMBL/GenBank/DDBJ whole genome shotgun (WGS) entry which is preliminary data.</text>
</comment>
<organism evidence="1 2">
    <name type="scientific">Amycolatopsis umgeniensis</name>
    <dbReference type="NCBI Taxonomy" id="336628"/>
    <lineage>
        <taxon>Bacteria</taxon>
        <taxon>Bacillati</taxon>
        <taxon>Actinomycetota</taxon>
        <taxon>Actinomycetes</taxon>
        <taxon>Pseudonocardiales</taxon>
        <taxon>Pseudonocardiaceae</taxon>
        <taxon>Amycolatopsis</taxon>
    </lineage>
</organism>
<name>A0A841AWN0_9PSEU</name>
<evidence type="ECO:0000313" key="1">
    <source>
        <dbReference type="EMBL" id="MBB5851061.1"/>
    </source>
</evidence>
<protein>
    <submittedName>
        <fullName evidence="1">Uncharacterized protein</fullName>
    </submittedName>
</protein>
<reference evidence="1 2" key="1">
    <citation type="submission" date="2020-08" db="EMBL/GenBank/DDBJ databases">
        <title>Sequencing the genomes of 1000 actinobacteria strains.</title>
        <authorList>
            <person name="Klenk H.-P."/>
        </authorList>
    </citation>
    <scope>NUCLEOTIDE SEQUENCE [LARGE SCALE GENOMIC DNA]</scope>
    <source>
        <strain evidence="1 2">DSM 45272</strain>
    </source>
</reference>
<dbReference type="AlphaFoldDB" id="A0A841AWN0"/>
<proteinExistence type="predicted"/>